<dbReference type="PANTHER" id="PTHR11461">
    <property type="entry name" value="SERINE PROTEASE INHIBITOR, SERPIN"/>
    <property type="match status" value="1"/>
</dbReference>
<organism evidence="5 6">
    <name type="scientific">Tannerella sp. oral taxon BU063 isolate Cell 2</name>
    <dbReference type="NCBI Taxonomy" id="1411148"/>
    <lineage>
        <taxon>Bacteria</taxon>
        <taxon>Pseudomonadati</taxon>
        <taxon>Bacteroidota</taxon>
        <taxon>Bacteroidia</taxon>
        <taxon>Bacteroidales</taxon>
        <taxon>Tannerellaceae</taxon>
        <taxon>Tannerella</taxon>
    </lineage>
</organism>
<dbReference type="SUPFAM" id="SSF56574">
    <property type="entry name" value="Serpins"/>
    <property type="match status" value="1"/>
</dbReference>
<evidence type="ECO:0000313" key="5">
    <source>
        <dbReference type="EMBL" id="ETK01119.1"/>
    </source>
</evidence>
<evidence type="ECO:0000313" key="6">
    <source>
        <dbReference type="Proteomes" id="UP000018837"/>
    </source>
</evidence>
<dbReference type="InterPro" id="IPR042178">
    <property type="entry name" value="Serpin_sf_1"/>
</dbReference>
<dbReference type="AlphaFoldDB" id="W2C1Q2"/>
<evidence type="ECO:0000256" key="2">
    <source>
        <dbReference type="SAM" id="MobiDB-lite"/>
    </source>
</evidence>
<dbReference type="InterPro" id="IPR042185">
    <property type="entry name" value="Serpin_sf_2"/>
</dbReference>
<dbReference type="PROSITE" id="PS51257">
    <property type="entry name" value="PROKAR_LIPOPROTEIN"/>
    <property type="match status" value="1"/>
</dbReference>
<dbReference type="InterPro" id="IPR023796">
    <property type="entry name" value="Serpin_dom"/>
</dbReference>
<evidence type="ECO:0000259" key="4">
    <source>
        <dbReference type="SMART" id="SM00093"/>
    </source>
</evidence>
<dbReference type="InterPro" id="IPR000215">
    <property type="entry name" value="Serpin_fam"/>
</dbReference>
<feature type="signal peptide" evidence="3">
    <location>
        <begin position="1"/>
        <end position="21"/>
    </location>
</feature>
<dbReference type="Gene3D" id="3.30.497.10">
    <property type="entry name" value="Antithrombin, subunit I, domain 2"/>
    <property type="match status" value="1"/>
</dbReference>
<reference evidence="5 6" key="1">
    <citation type="submission" date="2013-11" db="EMBL/GenBank/DDBJ databases">
        <title>Single cell genomics of uncultured Tannerella BU063 (oral taxon 286).</title>
        <authorList>
            <person name="Beall C.J."/>
            <person name="Campbell A.G."/>
            <person name="Griffen A.L."/>
            <person name="Podar M."/>
            <person name="Leys E.J."/>
        </authorList>
    </citation>
    <scope>NUCLEOTIDE SEQUENCE [LARGE SCALE GENOMIC DNA]</scope>
    <source>
        <strain evidence="5">Cell 2</strain>
    </source>
</reference>
<name>W2C1Q2_9BACT</name>
<feature type="chain" id="PRO_5004812445" evidence="3">
    <location>
        <begin position="22"/>
        <end position="424"/>
    </location>
</feature>
<evidence type="ECO:0000256" key="1">
    <source>
        <dbReference type="RuleBase" id="RU000411"/>
    </source>
</evidence>
<dbReference type="SMART" id="SM00093">
    <property type="entry name" value="SERPIN"/>
    <property type="match status" value="1"/>
</dbReference>
<sequence length="424" mass="47154">MKKLFLYAGLLALLVTAGCKSDGNEPIPEPKPKPTPGTTVDTTRHITPVVPVELKKAEKVARDNAFTFDLLRAVRKHSTDANVFISPLSVSMALNMTLNGAAGATADEMRTALRESGYSTADINAYSRELREALLRADPKTTIGIANAIWYLQGATVKAPFIEANRTYYDAEVQALDFSSPTAVGTINGWCARKTNNKIKEIVKQVDPTTFMYLINAVYFKGTWHYPFKKTFTTEADFHRADGSTQHAQMMRQAYSFNYAKDELGQYLEMNFGNDAFSMVVMLPDEGRTTRDMITAMNSNRWEATIKRMSPKAIALILPRFKAECDYQLQEGILPDLGMRLPFSNAANFSGITNAPLFISTIIHKTFIDVNEYGAEAAAVTINDMVGSSDPHQYKDFIVDRPFLFVIREKSTGVILFIGEIGEI</sequence>
<gene>
    <name evidence="5" type="ORF">N425_11640</name>
</gene>
<dbReference type="PROSITE" id="PS00284">
    <property type="entry name" value="SERPIN"/>
    <property type="match status" value="1"/>
</dbReference>
<dbReference type="Gene3D" id="2.30.39.10">
    <property type="entry name" value="Alpha-1-antitrypsin, domain 1"/>
    <property type="match status" value="1"/>
</dbReference>
<proteinExistence type="inferred from homology"/>
<dbReference type="InterPro" id="IPR036186">
    <property type="entry name" value="Serpin_sf"/>
</dbReference>
<accession>W2C1Q2</accession>
<dbReference type="PANTHER" id="PTHR11461:SF211">
    <property type="entry name" value="GH10112P-RELATED"/>
    <property type="match status" value="1"/>
</dbReference>
<dbReference type="PATRIC" id="fig|1411148.3.peg.1911"/>
<keyword evidence="3" id="KW-0732">Signal</keyword>
<dbReference type="InterPro" id="IPR023795">
    <property type="entry name" value="Serpin_CS"/>
</dbReference>
<dbReference type="EMBL" id="AYUF01000491">
    <property type="protein sequence ID" value="ETK01119.1"/>
    <property type="molecule type" value="Genomic_DNA"/>
</dbReference>
<dbReference type="CDD" id="cd19588">
    <property type="entry name" value="serpin_miropin-like"/>
    <property type="match status" value="1"/>
</dbReference>
<dbReference type="Proteomes" id="UP000018837">
    <property type="component" value="Unassembled WGS sequence"/>
</dbReference>
<comment type="similarity">
    <text evidence="1">Belongs to the serpin family.</text>
</comment>
<comment type="caution">
    <text evidence="5">The sequence shown here is derived from an EMBL/GenBank/DDBJ whole genome shotgun (WGS) entry which is preliminary data.</text>
</comment>
<protein>
    <submittedName>
        <fullName evidence="5">Serpin</fullName>
    </submittedName>
</protein>
<feature type="domain" description="Serpin" evidence="4">
    <location>
        <begin position="68"/>
        <end position="424"/>
    </location>
</feature>
<dbReference type="Pfam" id="PF00079">
    <property type="entry name" value="Serpin"/>
    <property type="match status" value="1"/>
</dbReference>
<dbReference type="GO" id="GO:0004867">
    <property type="term" value="F:serine-type endopeptidase inhibitor activity"/>
    <property type="evidence" value="ECO:0007669"/>
    <property type="project" value="InterPro"/>
</dbReference>
<dbReference type="MEROPS" id="I04.073"/>
<dbReference type="GO" id="GO:0005615">
    <property type="term" value="C:extracellular space"/>
    <property type="evidence" value="ECO:0007669"/>
    <property type="project" value="InterPro"/>
</dbReference>
<evidence type="ECO:0000256" key="3">
    <source>
        <dbReference type="SAM" id="SignalP"/>
    </source>
</evidence>
<feature type="region of interest" description="Disordered" evidence="2">
    <location>
        <begin position="22"/>
        <end position="43"/>
    </location>
</feature>